<organism evidence="2 3">
    <name type="scientific">Cnephaeus nilssonii</name>
    <name type="common">Northern bat</name>
    <name type="synonym">Eptesicus nilssonii</name>
    <dbReference type="NCBI Taxonomy" id="3371016"/>
    <lineage>
        <taxon>Eukaryota</taxon>
        <taxon>Metazoa</taxon>
        <taxon>Chordata</taxon>
        <taxon>Craniata</taxon>
        <taxon>Vertebrata</taxon>
        <taxon>Euteleostomi</taxon>
        <taxon>Mammalia</taxon>
        <taxon>Eutheria</taxon>
        <taxon>Laurasiatheria</taxon>
        <taxon>Chiroptera</taxon>
        <taxon>Yangochiroptera</taxon>
        <taxon>Vespertilionidae</taxon>
        <taxon>Cnephaeus</taxon>
    </lineage>
</organism>
<keyword evidence="3" id="KW-1185">Reference proteome</keyword>
<accession>A0AA40HCT5</accession>
<gene>
    <name evidence="2" type="ORF">QTO34_012070</name>
</gene>
<dbReference type="EMBL" id="JAULJE010000023">
    <property type="protein sequence ID" value="KAK1328497.1"/>
    <property type="molecule type" value="Genomic_DNA"/>
</dbReference>
<comment type="caution">
    <text evidence="2">The sequence shown here is derived from an EMBL/GenBank/DDBJ whole genome shotgun (WGS) entry which is preliminary data.</text>
</comment>
<evidence type="ECO:0000256" key="1">
    <source>
        <dbReference type="SAM" id="SignalP"/>
    </source>
</evidence>
<feature type="chain" id="PRO_5041215240" evidence="1">
    <location>
        <begin position="28"/>
        <end position="151"/>
    </location>
</feature>
<dbReference type="Proteomes" id="UP001177744">
    <property type="component" value="Unassembled WGS sequence"/>
</dbReference>
<keyword evidence="1" id="KW-0732">Signal</keyword>
<proteinExistence type="predicted"/>
<name>A0AA40HCT5_CNENI</name>
<protein>
    <submittedName>
        <fullName evidence="2">Uncharacterized protein</fullName>
    </submittedName>
</protein>
<evidence type="ECO:0000313" key="2">
    <source>
        <dbReference type="EMBL" id="KAK1328497.1"/>
    </source>
</evidence>
<dbReference type="AlphaFoldDB" id="A0AA40HCT5"/>
<evidence type="ECO:0000313" key="3">
    <source>
        <dbReference type="Proteomes" id="UP001177744"/>
    </source>
</evidence>
<feature type="signal peptide" evidence="1">
    <location>
        <begin position="1"/>
        <end position="27"/>
    </location>
</feature>
<sequence length="151" mass="17227">MDKLVLLLLPLLLLGGFPFMFFQGVAPATLCRVCKIFKRGKCLGRQRHLHCGGRPRMQNPGSLLYPRESRDQAWCGWGRSSCLSSKHGPLALSGIPSLADRWRYNHTQLDCSSECKAWKLFRGDLKVSIFCCQGQDFCNMYRGKSLFWKSH</sequence>
<reference evidence="2" key="1">
    <citation type="submission" date="2023-06" db="EMBL/GenBank/DDBJ databases">
        <title>Reference genome for the Northern bat (Eptesicus nilssonii), a most northern bat species.</title>
        <authorList>
            <person name="Laine V.N."/>
            <person name="Pulliainen A.T."/>
            <person name="Lilley T.M."/>
        </authorList>
    </citation>
    <scope>NUCLEOTIDE SEQUENCE</scope>
    <source>
        <strain evidence="2">BLF_Eptnil</strain>
        <tissue evidence="2">Kidney</tissue>
    </source>
</reference>